<dbReference type="AlphaFoldDB" id="A0A8S0WSE2"/>
<dbReference type="EMBL" id="CADCXN010000111">
    <property type="protein sequence ID" value="CAA9892661.1"/>
    <property type="molecule type" value="Genomic_DNA"/>
</dbReference>
<reference evidence="1 2" key="1">
    <citation type="submission" date="2020-02" db="EMBL/GenBank/DDBJ databases">
        <authorList>
            <person name="Hogendoorn C."/>
        </authorList>
    </citation>
    <scope>NUCLEOTIDE SEQUENCE [LARGE SCALE GENOMIC DNA]</scope>
    <source>
        <strain evidence="1">METHB21</strain>
    </source>
</reference>
<accession>A0A8S0WSE2</accession>
<evidence type="ECO:0000313" key="1">
    <source>
        <dbReference type="EMBL" id="CAA9892661.1"/>
    </source>
</evidence>
<dbReference type="RefSeq" id="WP_174627403.1">
    <property type="nucleotide sequence ID" value="NZ_CADCXN010000111.1"/>
</dbReference>
<protein>
    <submittedName>
        <fullName evidence="1">Uncharacterized protein</fullName>
    </submittedName>
</protein>
<sequence length="48" mass="5443">MRTISPLSSIYYTSSRPLHYIITQVEGVVPGINKMAEDEQLRASFVDE</sequence>
<dbReference type="Proteomes" id="UP000494216">
    <property type="component" value="Unassembled WGS sequence"/>
</dbReference>
<keyword evidence="2" id="KW-1185">Reference proteome</keyword>
<comment type="caution">
    <text evidence="1">The sequence shown here is derived from an EMBL/GenBank/DDBJ whole genome shotgun (WGS) entry which is preliminary data.</text>
</comment>
<gene>
    <name evidence="1" type="ORF">METHB2_780019</name>
</gene>
<organism evidence="1 2">
    <name type="scientific">Candidatus Methylobacter favarea</name>
    <dbReference type="NCBI Taxonomy" id="2707345"/>
    <lineage>
        <taxon>Bacteria</taxon>
        <taxon>Pseudomonadati</taxon>
        <taxon>Pseudomonadota</taxon>
        <taxon>Gammaproteobacteria</taxon>
        <taxon>Methylococcales</taxon>
        <taxon>Methylococcaceae</taxon>
        <taxon>Methylobacter</taxon>
    </lineage>
</organism>
<name>A0A8S0WSE2_9GAMM</name>
<evidence type="ECO:0000313" key="2">
    <source>
        <dbReference type="Proteomes" id="UP000494216"/>
    </source>
</evidence>
<proteinExistence type="predicted"/>